<sequence>MFSHLQELLKNNENQQLQLEHNRSIKEEYRDKQLMSLIRDTQEVKRLLATTQEKKPWWRFW</sequence>
<comment type="caution">
    <text evidence="2">The sequence shown here is derived from an EMBL/GenBank/DDBJ whole genome shotgun (WGS) entry which is preliminary data.</text>
</comment>
<dbReference type="InterPro" id="IPR025052">
    <property type="entry name" value="DUF3967"/>
</dbReference>
<dbReference type="AlphaFoldDB" id="A0A2A8H709"/>
<protein>
    <recommendedName>
        <fullName evidence="1">DUF3967 domain-containing protein</fullName>
    </recommendedName>
</protein>
<organism evidence="2 3">
    <name type="scientific">Bacillus toyonensis</name>
    <dbReference type="NCBI Taxonomy" id="155322"/>
    <lineage>
        <taxon>Bacteria</taxon>
        <taxon>Bacillati</taxon>
        <taxon>Bacillota</taxon>
        <taxon>Bacilli</taxon>
        <taxon>Bacillales</taxon>
        <taxon>Bacillaceae</taxon>
        <taxon>Bacillus</taxon>
        <taxon>Bacillus cereus group</taxon>
    </lineage>
</organism>
<evidence type="ECO:0000313" key="3">
    <source>
        <dbReference type="Proteomes" id="UP000220841"/>
    </source>
</evidence>
<dbReference type="Proteomes" id="UP000220841">
    <property type="component" value="Unassembled WGS sequence"/>
</dbReference>
<dbReference type="RefSeq" id="WP_098228171.1">
    <property type="nucleotide sequence ID" value="NZ_NUBY01000307.1"/>
</dbReference>
<evidence type="ECO:0000313" key="2">
    <source>
        <dbReference type="EMBL" id="PEP88290.1"/>
    </source>
</evidence>
<feature type="domain" description="DUF3967" evidence="1">
    <location>
        <begin position="26"/>
        <end position="61"/>
    </location>
</feature>
<reference evidence="2 3" key="1">
    <citation type="submission" date="2017-09" db="EMBL/GenBank/DDBJ databases">
        <title>Large-scale bioinformatics analysis of Bacillus genomes uncovers conserved roles of natural products in bacterial physiology.</title>
        <authorList>
            <consortium name="Agbiome Team Llc"/>
            <person name="Bleich R.M."/>
            <person name="Grubbs K.J."/>
            <person name="Santa Maria K.C."/>
            <person name="Allen S.E."/>
            <person name="Farag S."/>
            <person name="Shank E.A."/>
            <person name="Bowers A."/>
        </authorList>
    </citation>
    <scope>NUCLEOTIDE SEQUENCE [LARGE SCALE GENOMIC DNA]</scope>
    <source>
        <strain evidence="2 3">AFS021349</strain>
    </source>
</reference>
<dbReference type="Pfam" id="PF13152">
    <property type="entry name" value="DUF3967"/>
    <property type="match status" value="1"/>
</dbReference>
<evidence type="ECO:0000259" key="1">
    <source>
        <dbReference type="Pfam" id="PF13152"/>
    </source>
</evidence>
<dbReference type="EMBL" id="NUBY01000307">
    <property type="protein sequence ID" value="PEP88290.1"/>
    <property type="molecule type" value="Genomic_DNA"/>
</dbReference>
<proteinExistence type="predicted"/>
<gene>
    <name evidence="2" type="ORF">CN585_29560</name>
</gene>
<accession>A0A2A8H709</accession>
<name>A0A2A8H709_9BACI</name>